<dbReference type="EMBL" id="QGGU01000002">
    <property type="protein sequence ID" value="PWK53877.1"/>
    <property type="molecule type" value="Genomic_DNA"/>
</dbReference>
<dbReference type="Pfam" id="PF06041">
    <property type="entry name" value="DUF924"/>
    <property type="match status" value="1"/>
</dbReference>
<comment type="caution">
    <text evidence="1">The sequence shown here is derived from an EMBL/GenBank/DDBJ whole genome shotgun (WGS) entry which is preliminary data.</text>
</comment>
<dbReference type="InterPro" id="IPR011990">
    <property type="entry name" value="TPR-like_helical_dom_sf"/>
</dbReference>
<evidence type="ECO:0000313" key="1">
    <source>
        <dbReference type="EMBL" id="PWK53877.1"/>
    </source>
</evidence>
<reference evidence="1 2" key="1">
    <citation type="submission" date="2018-05" db="EMBL/GenBank/DDBJ databases">
        <title>Genomic Encyclopedia of Type Strains, Phase IV (KMG-IV): sequencing the most valuable type-strain genomes for metagenomic binning, comparative biology and taxonomic classification.</title>
        <authorList>
            <person name="Goeker M."/>
        </authorList>
    </citation>
    <scope>NUCLEOTIDE SEQUENCE [LARGE SCALE GENOMIC DNA]</scope>
    <source>
        <strain evidence="1 2">DSM 25350</strain>
    </source>
</reference>
<sequence>MINTDEVLHYWFGDLDNTSILAMDVKECMKWHSKSPDVDKEIKQRFESDFIEQIKGFKQPLTSGRDYLAYILLFDQFTRNMYRDTAKMYSGDEVALHLCHKALNNNLDDELPLIYRLFLYMPLMHSENVEDHLIMLDKFKFLMEASKTIAPNGEEFFKMAYQFYAVRHHEIIDRFGRYPHRNNILGRESTIEEIEFLKEDNSSF</sequence>
<gene>
    <name evidence="1" type="ORF">C8D97_102267</name>
</gene>
<dbReference type="Gene3D" id="1.20.58.320">
    <property type="entry name" value="TPR-like"/>
    <property type="match status" value="1"/>
</dbReference>
<organism evidence="1 2">
    <name type="scientific">Pleionea mediterranea</name>
    <dbReference type="NCBI Taxonomy" id="523701"/>
    <lineage>
        <taxon>Bacteria</taxon>
        <taxon>Pseudomonadati</taxon>
        <taxon>Pseudomonadota</taxon>
        <taxon>Gammaproteobacteria</taxon>
        <taxon>Oceanospirillales</taxon>
        <taxon>Pleioneaceae</taxon>
        <taxon>Pleionea</taxon>
    </lineage>
</organism>
<dbReference type="Proteomes" id="UP000245790">
    <property type="component" value="Unassembled WGS sequence"/>
</dbReference>
<dbReference type="Gene3D" id="1.25.40.10">
    <property type="entry name" value="Tetratricopeptide repeat domain"/>
    <property type="match status" value="1"/>
</dbReference>
<protein>
    <submittedName>
        <fullName evidence="1">Uncharacterized protein (DUF924 family)</fullName>
    </submittedName>
</protein>
<dbReference type="RefSeq" id="WP_170115123.1">
    <property type="nucleotide sequence ID" value="NZ_QGGU01000002.1"/>
</dbReference>
<dbReference type="AlphaFoldDB" id="A0A316GGM6"/>
<accession>A0A316GGM6</accession>
<keyword evidence="2" id="KW-1185">Reference proteome</keyword>
<dbReference type="SUPFAM" id="SSF48452">
    <property type="entry name" value="TPR-like"/>
    <property type="match status" value="1"/>
</dbReference>
<proteinExistence type="predicted"/>
<evidence type="ECO:0000313" key="2">
    <source>
        <dbReference type="Proteomes" id="UP000245790"/>
    </source>
</evidence>
<name>A0A316GGM6_9GAMM</name>
<dbReference type="InterPro" id="IPR010323">
    <property type="entry name" value="DUF924"/>
</dbReference>